<evidence type="ECO:0000259" key="2">
    <source>
        <dbReference type="Pfam" id="PF05569"/>
    </source>
</evidence>
<dbReference type="EMBL" id="JABSNO010000006">
    <property type="protein sequence ID" value="NRS92031.1"/>
    <property type="molecule type" value="Genomic_DNA"/>
</dbReference>
<feature type="transmembrane region" description="Helical" evidence="1">
    <location>
        <begin position="6"/>
        <end position="25"/>
    </location>
</feature>
<keyword evidence="1" id="KW-0812">Transmembrane</keyword>
<comment type="caution">
    <text evidence="3">The sequence shown here is derived from an EMBL/GenBank/DDBJ whole genome shotgun (WGS) entry which is preliminary data.</text>
</comment>
<evidence type="ECO:0000256" key="1">
    <source>
        <dbReference type="SAM" id="Phobius"/>
    </source>
</evidence>
<keyword evidence="1" id="KW-1133">Transmembrane helix</keyword>
<feature type="transmembrane region" description="Helical" evidence="1">
    <location>
        <begin position="263"/>
        <end position="282"/>
    </location>
</feature>
<dbReference type="AlphaFoldDB" id="A0A8J8G6Q7"/>
<feature type="domain" description="Peptidase M56" evidence="2">
    <location>
        <begin position="161"/>
        <end position="254"/>
    </location>
</feature>
<dbReference type="Pfam" id="PF05569">
    <property type="entry name" value="Peptidase_M56"/>
    <property type="match status" value="1"/>
</dbReference>
<feature type="transmembrane region" description="Helical" evidence="1">
    <location>
        <begin position="37"/>
        <end position="59"/>
    </location>
</feature>
<dbReference type="InterPro" id="IPR052173">
    <property type="entry name" value="Beta-lactam_resp_regulator"/>
</dbReference>
<proteinExistence type="predicted"/>
<evidence type="ECO:0000313" key="4">
    <source>
        <dbReference type="Proteomes" id="UP000610746"/>
    </source>
</evidence>
<dbReference type="PANTHER" id="PTHR34978:SF3">
    <property type="entry name" value="SLR0241 PROTEIN"/>
    <property type="match status" value="1"/>
</dbReference>
<protein>
    <recommendedName>
        <fullName evidence="2">Peptidase M56 domain-containing protein</fullName>
    </recommendedName>
</protein>
<dbReference type="InterPro" id="IPR008756">
    <property type="entry name" value="Peptidase_M56"/>
</dbReference>
<dbReference type="Proteomes" id="UP000610746">
    <property type="component" value="Unassembled WGS sequence"/>
</dbReference>
<evidence type="ECO:0000313" key="3">
    <source>
        <dbReference type="EMBL" id="NRS92031.1"/>
    </source>
</evidence>
<keyword evidence="1" id="KW-0472">Membrane</keyword>
<dbReference type="RefSeq" id="WP_173778648.1">
    <property type="nucleotide sequence ID" value="NZ_JABSNO010000006.1"/>
</dbReference>
<dbReference type="PANTHER" id="PTHR34978">
    <property type="entry name" value="POSSIBLE SENSOR-TRANSDUCER PROTEIN BLAR"/>
    <property type="match status" value="1"/>
</dbReference>
<organism evidence="3 4">
    <name type="scientific">Frigoriflavimonas asaccharolytica</name>
    <dbReference type="NCBI Taxonomy" id="2735899"/>
    <lineage>
        <taxon>Bacteria</taxon>
        <taxon>Pseudomonadati</taxon>
        <taxon>Bacteroidota</taxon>
        <taxon>Flavobacteriia</taxon>
        <taxon>Flavobacteriales</taxon>
        <taxon>Weeksellaceae</taxon>
        <taxon>Frigoriflavimonas</taxon>
    </lineage>
</organism>
<name>A0A8J8G6Q7_9FLAO</name>
<dbReference type="CDD" id="cd07341">
    <property type="entry name" value="M56_BlaR1_MecR1_like"/>
    <property type="match status" value="1"/>
</dbReference>
<accession>A0A8J8G6Q7</accession>
<keyword evidence="4" id="KW-1185">Reference proteome</keyword>
<feature type="transmembrane region" description="Helical" evidence="1">
    <location>
        <begin position="85"/>
        <end position="104"/>
    </location>
</feature>
<reference evidence="3" key="1">
    <citation type="submission" date="2020-05" db="EMBL/GenBank/DDBJ databases">
        <title>Genomic Encyclopedia of Type Strains, Phase IV (KMG-V): Genome sequencing to study the core and pangenomes of soil and plant-associated prokaryotes.</title>
        <authorList>
            <person name="Whitman W."/>
        </authorList>
    </citation>
    <scope>NUCLEOTIDE SEQUENCE</scope>
    <source>
        <strain evidence="3">16F</strain>
    </source>
</reference>
<gene>
    <name evidence="3" type="ORF">HNQ03_001098</name>
</gene>
<sequence length="706" mass="82131">METLLLYFLKMIVFSSLMFVYYFVFLKDKTFHHYNRFYLLSIIFISILLPLIKVEYFTIEVNPDVYLLLENMQIIKSDAESNFQFSPYFLVGSLLFLGSIFYLIKLSIGLYKIHRLQFNYEKETFQGINFYQTKLEDAPFSFLKNLFWKDSIAINSTYGKQILKHEMVHIEQNHTLDKLLISTVTAIFWFNPIFHLLKREISLLHEYLADKKTVQKNDVKAFAQMLLSSHFAETNLPATSQFLNSNLKKRLIMLKKSHTKFSYARKILALPLVFILGFAFLVNAKNREISKTNVEIAKAVFQIKNDTIKNPYKRNNIDTFSFKNKIAESSETEVFTIDNKVVSKQEYKDFYLKNIGNENFKYFLNEITDLNPKRVFGASLVEKSGYEISENKIKFNEKTTDNGREGLVASSHSQGINSYYSKNVNNSTEKDQFYFNYKKISRKDFLKLVNEDLGKSTNYFGYIESVNNNKIFSAKSDMNLQLPDEFINALDKKYSFQTQKYTSTATNSIANSQSKNNSKTGNAKNAKESDIFIIDEVKKTKIEYLNMLAEIENKDQLKFIFKTDKTENDVKIYGVWTKGFAKIKNYSATSTFVEDDYDKQYDADAAKVIEIQENLKKKLGKKVVLENVAIERKFPDGSNYKIEVKGDKVTMDPTLSNKYDKIYINGKLSTQADLDKIDKNKITSQKIKKNNDNGEINNEIKIRTKK</sequence>